<dbReference type="EMBL" id="LXQA010353395">
    <property type="protein sequence ID" value="MCI46148.1"/>
    <property type="molecule type" value="Genomic_DNA"/>
</dbReference>
<organism evidence="1 2">
    <name type="scientific">Trifolium medium</name>
    <dbReference type="NCBI Taxonomy" id="97028"/>
    <lineage>
        <taxon>Eukaryota</taxon>
        <taxon>Viridiplantae</taxon>
        <taxon>Streptophyta</taxon>
        <taxon>Embryophyta</taxon>
        <taxon>Tracheophyta</taxon>
        <taxon>Spermatophyta</taxon>
        <taxon>Magnoliopsida</taxon>
        <taxon>eudicotyledons</taxon>
        <taxon>Gunneridae</taxon>
        <taxon>Pentapetalae</taxon>
        <taxon>rosids</taxon>
        <taxon>fabids</taxon>
        <taxon>Fabales</taxon>
        <taxon>Fabaceae</taxon>
        <taxon>Papilionoideae</taxon>
        <taxon>50 kb inversion clade</taxon>
        <taxon>NPAAA clade</taxon>
        <taxon>Hologalegina</taxon>
        <taxon>IRL clade</taxon>
        <taxon>Trifolieae</taxon>
        <taxon>Trifolium</taxon>
    </lineage>
</organism>
<name>A0A392SBB8_9FABA</name>
<comment type="caution">
    <text evidence="1">The sequence shown here is derived from an EMBL/GenBank/DDBJ whole genome shotgun (WGS) entry which is preliminary data.</text>
</comment>
<sequence length="46" mass="4596">TGAPCCLWSAALRPGQLGQHVLALPSAPSAAPPALSAGTVHRVDFC</sequence>
<feature type="non-terminal residue" evidence="1">
    <location>
        <position position="1"/>
    </location>
</feature>
<reference evidence="1 2" key="1">
    <citation type="journal article" date="2018" name="Front. Plant Sci.">
        <title>Red Clover (Trifolium pratense) and Zigzag Clover (T. medium) - A Picture of Genomic Similarities and Differences.</title>
        <authorList>
            <person name="Dluhosova J."/>
            <person name="Istvanek J."/>
            <person name="Nedelnik J."/>
            <person name="Repkova J."/>
        </authorList>
    </citation>
    <scope>NUCLEOTIDE SEQUENCE [LARGE SCALE GENOMIC DNA]</scope>
    <source>
        <strain evidence="2">cv. 10/8</strain>
        <tissue evidence="1">Leaf</tissue>
    </source>
</reference>
<evidence type="ECO:0000313" key="2">
    <source>
        <dbReference type="Proteomes" id="UP000265520"/>
    </source>
</evidence>
<dbReference type="AlphaFoldDB" id="A0A392SBB8"/>
<accession>A0A392SBB8</accession>
<dbReference type="Proteomes" id="UP000265520">
    <property type="component" value="Unassembled WGS sequence"/>
</dbReference>
<evidence type="ECO:0000313" key="1">
    <source>
        <dbReference type="EMBL" id="MCI46148.1"/>
    </source>
</evidence>
<proteinExistence type="predicted"/>
<keyword evidence="2" id="KW-1185">Reference proteome</keyword>
<protein>
    <submittedName>
        <fullName evidence="1">Uncharacterized protein</fullName>
    </submittedName>
</protein>